<feature type="compositionally biased region" description="Low complexity" evidence="1">
    <location>
        <begin position="118"/>
        <end position="128"/>
    </location>
</feature>
<dbReference type="VEuPathDB" id="AmoebaDB:NAEGRDRAFT_51974"/>
<feature type="compositionally biased region" description="Low complexity" evidence="1">
    <location>
        <begin position="52"/>
        <end position="63"/>
    </location>
</feature>
<proteinExistence type="predicted"/>
<dbReference type="AlphaFoldDB" id="D2VSS8"/>
<dbReference type="Proteomes" id="UP000006671">
    <property type="component" value="Unassembled WGS sequence"/>
</dbReference>
<feature type="region of interest" description="Disordered" evidence="1">
    <location>
        <begin position="542"/>
        <end position="633"/>
    </location>
</feature>
<dbReference type="EMBL" id="GG738894">
    <property type="protein sequence ID" value="EFC40170.1"/>
    <property type="molecule type" value="Genomic_DNA"/>
</dbReference>
<feature type="compositionally biased region" description="Low complexity" evidence="1">
    <location>
        <begin position="583"/>
        <end position="594"/>
    </location>
</feature>
<dbReference type="GeneID" id="8854673"/>
<evidence type="ECO:0000313" key="3">
    <source>
        <dbReference type="Proteomes" id="UP000006671"/>
    </source>
</evidence>
<feature type="region of interest" description="Disordered" evidence="1">
    <location>
        <begin position="346"/>
        <end position="390"/>
    </location>
</feature>
<feature type="compositionally biased region" description="Low complexity" evidence="1">
    <location>
        <begin position="605"/>
        <end position="618"/>
    </location>
</feature>
<accession>D2VSS8</accession>
<evidence type="ECO:0000313" key="2">
    <source>
        <dbReference type="EMBL" id="EFC40170.1"/>
    </source>
</evidence>
<dbReference type="RefSeq" id="XP_002672914.1">
    <property type="nucleotide sequence ID" value="XM_002672868.1"/>
</dbReference>
<dbReference type="InParanoid" id="D2VSS8"/>
<protein>
    <submittedName>
        <fullName evidence="2">Predicted protein</fullName>
    </submittedName>
</protein>
<feature type="compositionally biased region" description="Basic and acidic residues" evidence="1">
    <location>
        <begin position="355"/>
        <end position="364"/>
    </location>
</feature>
<evidence type="ECO:0000256" key="1">
    <source>
        <dbReference type="SAM" id="MobiDB-lite"/>
    </source>
</evidence>
<gene>
    <name evidence="2" type="ORF">NAEGRDRAFT_51974</name>
</gene>
<reference evidence="2 3" key="1">
    <citation type="journal article" date="2010" name="Cell">
        <title>The genome of Naegleria gruberi illuminates early eukaryotic versatility.</title>
        <authorList>
            <person name="Fritz-Laylin L.K."/>
            <person name="Prochnik S.E."/>
            <person name="Ginger M.L."/>
            <person name="Dacks J.B."/>
            <person name="Carpenter M.L."/>
            <person name="Field M.C."/>
            <person name="Kuo A."/>
            <person name="Paredez A."/>
            <person name="Chapman J."/>
            <person name="Pham J."/>
            <person name="Shu S."/>
            <person name="Neupane R."/>
            <person name="Cipriano M."/>
            <person name="Mancuso J."/>
            <person name="Tu H."/>
            <person name="Salamov A."/>
            <person name="Lindquist E."/>
            <person name="Shapiro H."/>
            <person name="Lucas S."/>
            <person name="Grigoriev I.V."/>
            <person name="Cande W.Z."/>
            <person name="Fulton C."/>
            <person name="Rokhsar D.S."/>
            <person name="Dawson S.C."/>
        </authorList>
    </citation>
    <scope>NUCLEOTIDE SEQUENCE [LARGE SCALE GENOMIC DNA]</scope>
    <source>
        <strain evidence="2 3">NEG-M</strain>
    </source>
</reference>
<sequence>MMSNNNSICNGCSSTTTTTINNNSRFLSPTASSAARRRETLLSTPKKAPLNSAPSSSSVTHPSCNVAMDEKQSSSKKNHLIHTPPPNHHHHQHSIIKHTNSVPSKRGTLLYDPKNAPSTVSKSSSKTTHQLKPQPLPPTFASPPKRNTTVNFHSPRSKAPILRTPKSPPNNYIPENQREAWSNLQTLGVMSPYSKSLFSPSCPETPFYKKQGRFGNIILQTSLSKMTKGIMLDNEEYLTVGCYTQCNIRVNHKCLLKFDPDYDEEGYPCIFLCVYEGASLIKLNGEILEGLIEDDMDGILLKHDDEVRIIDKLFYYENLNQYEREKMKLVREVVSQLPLFDAEKENQPNRINSTPKKENVDAKTELFSPPPTGFPTYVDTPKRKQSITTKRTSNVSAYGFQMNATSLGSFSVATDSSLIYDCNNENMTSTGRKSVSFGESEVVVYKPSHEPRRVSARLQIDDDLSTSMNDDSTISFGCDNSMHVDDVTITQSNLTSLSNLCQIICLQEDQQCTVQPVIDTGKPPVLDCDDIDLLIDDTFSQPNVETNNVEPVSSMAMDESPELSPNKEPIIDEDSVDAIPTPSSSHSSKASNSSCKKRTPHVYTSSDSESDMSSCKKSVLSEEDERFLNERFD</sequence>
<feature type="compositionally biased region" description="Polar residues" evidence="1">
    <location>
        <begin position="145"/>
        <end position="154"/>
    </location>
</feature>
<keyword evidence="3" id="KW-1185">Reference proteome</keyword>
<feature type="region of interest" description="Disordered" evidence="1">
    <location>
        <begin position="19"/>
        <end position="172"/>
    </location>
</feature>
<organism evidence="3">
    <name type="scientific">Naegleria gruberi</name>
    <name type="common">Amoeba</name>
    <dbReference type="NCBI Taxonomy" id="5762"/>
    <lineage>
        <taxon>Eukaryota</taxon>
        <taxon>Discoba</taxon>
        <taxon>Heterolobosea</taxon>
        <taxon>Tetramitia</taxon>
        <taxon>Eutetramitia</taxon>
        <taxon>Vahlkampfiidae</taxon>
        <taxon>Naegleria</taxon>
    </lineage>
</organism>
<feature type="compositionally biased region" description="Polar residues" evidence="1">
    <location>
        <begin position="542"/>
        <end position="551"/>
    </location>
</feature>
<dbReference type="OrthoDB" id="10524315at2759"/>
<name>D2VSS8_NAEGR</name>
<feature type="compositionally biased region" description="Basic residues" evidence="1">
    <location>
        <begin position="87"/>
        <end position="96"/>
    </location>
</feature>
<dbReference type="KEGG" id="ngr:NAEGRDRAFT_51974"/>